<evidence type="ECO:0000256" key="11">
    <source>
        <dbReference type="ARBA" id="ARBA00023002"/>
    </source>
</evidence>
<comment type="similarity">
    <text evidence="3">Belongs to the EROs family.</text>
</comment>
<dbReference type="GO" id="GO:0034975">
    <property type="term" value="P:protein folding in endoplasmic reticulum"/>
    <property type="evidence" value="ECO:0007669"/>
    <property type="project" value="InterPro"/>
</dbReference>
<evidence type="ECO:0000256" key="13">
    <source>
        <dbReference type="ARBA" id="ARBA00023157"/>
    </source>
</evidence>
<dbReference type="GO" id="GO:0015035">
    <property type="term" value="F:protein-disulfide reductase activity"/>
    <property type="evidence" value="ECO:0007669"/>
    <property type="project" value="InterPro"/>
</dbReference>
<evidence type="ECO:0000256" key="2">
    <source>
        <dbReference type="ARBA" id="ARBA00004367"/>
    </source>
</evidence>
<dbReference type="PANTHER" id="PTHR12613:SF0">
    <property type="entry name" value="ERO1-LIKE PROTEIN"/>
    <property type="match status" value="1"/>
</dbReference>
<keyword evidence="6" id="KW-0285">Flavoprotein</keyword>
<keyword evidence="17" id="KW-1185">Reference proteome</keyword>
<dbReference type="HOGENOM" id="CLU_1772511_0_0_1"/>
<dbReference type="SUPFAM" id="SSF110019">
    <property type="entry name" value="ERO1-like"/>
    <property type="match status" value="1"/>
</dbReference>
<dbReference type="GeneID" id="25259557"/>
<dbReference type="InterPro" id="IPR007266">
    <property type="entry name" value="Ero1"/>
</dbReference>
<dbReference type="Pfam" id="PF04137">
    <property type="entry name" value="ERO1"/>
    <property type="match status" value="1"/>
</dbReference>
<dbReference type="AlphaFoldDB" id="A0A098VRI0"/>
<keyword evidence="5" id="KW-0813">Transport</keyword>
<keyword evidence="13" id="KW-1015">Disulfide bond</keyword>
<evidence type="ECO:0000256" key="5">
    <source>
        <dbReference type="ARBA" id="ARBA00022448"/>
    </source>
</evidence>
<evidence type="ECO:0000256" key="1">
    <source>
        <dbReference type="ARBA" id="ARBA00001974"/>
    </source>
</evidence>
<keyword evidence="8" id="KW-0256">Endoplasmic reticulum</keyword>
<sequence length="147" mass="16187">MQRNKFKRCLFAPHGAAVRDQPAFEAISKIAAENVLFSIHQVCASEAACKASSSSPAIFGNFPFSWSAKESSRLDDSPADPNVNFALFERETEESGPSGALYYNLLENPERYTGYSGGDANRIWHAIYLENCHYINEPIGSNFSSAP</sequence>
<name>A0A098VRI0_9MICR</name>
<dbReference type="Proteomes" id="UP000029725">
    <property type="component" value="Unassembled WGS sequence"/>
</dbReference>
<dbReference type="VEuPathDB" id="MicrosporidiaDB:DI09_31p260"/>
<dbReference type="EMBL" id="JMKJ01000244">
    <property type="protein sequence ID" value="KGG51575.1"/>
    <property type="molecule type" value="Genomic_DNA"/>
</dbReference>
<comment type="cofactor">
    <cofactor evidence="1">
        <name>FAD</name>
        <dbReference type="ChEBI" id="CHEBI:57692"/>
    </cofactor>
</comment>
<evidence type="ECO:0000256" key="3">
    <source>
        <dbReference type="ARBA" id="ARBA00008277"/>
    </source>
</evidence>
<evidence type="ECO:0000256" key="6">
    <source>
        <dbReference type="ARBA" id="ARBA00022630"/>
    </source>
</evidence>
<dbReference type="PANTHER" id="PTHR12613">
    <property type="entry name" value="ERO1-RELATED"/>
    <property type="match status" value="1"/>
</dbReference>
<evidence type="ECO:0000256" key="12">
    <source>
        <dbReference type="ARBA" id="ARBA00023136"/>
    </source>
</evidence>
<gene>
    <name evidence="16" type="ORF">DI09_31p260</name>
</gene>
<evidence type="ECO:0000313" key="16">
    <source>
        <dbReference type="EMBL" id="KGG51575.1"/>
    </source>
</evidence>
<comment type="subcellular location">
    <subcellularLocation>
        <location evidence="2">Endoplasmic reticulum membrane</location>
        <topology evidence="2">Peripheral membrane protein</topology>
        <orientation evidence="2">Lumenal side</orientation>
    </subcellularLocation>
</comment>
<evidence type="ECO:0000256" key="4">
    <source>
        <dbReference type="ARBA" id="ARBA00011802"/>
    </source>
</evidence>
<evidence type="ECO:0000256" key="9">
    <source>
        <dbReference type="ARBA" id="ARBA00022827"/>
    </source>
</evidence>
<evidence type="ECO:0000256" key="14">
    <source>
        <dbReference type="ARBA" id="ARBA00023180"/>
    </source>
</evidence>
<keyword evidence="9" id="KW-0274">FAD</keyword>
<dbReference type="RefSeq" id="XP_013238002.1">
    <property type="nucleotide sequence ID" value="XM_013382548.1"/>
</dbReference>
<keyword evidence="11" id="KW-0560">Oxidoreductase</keyword>
<evidence type="ECO:0000256" key="7">
    <source>
        <dbReference type="ARBA" id="ARBA00022729"/>
    </source>
</evidence>
<dbReference type="GO" id="GO:0071949">
    <property type="term" value="F:FAD binding"/>
    <property type="evidence" value="ECO:0007669"/>
    <property type="project" value="InterPro"/>
</dbReference>
<comment type="caution">
    <text evidence="16">The sequence shown here is derived from an EMBL/GenBank/DDBJ whole genome shotgun (WGS) entry which is preliminary data.</text>
</comment>
<keyword evidence="12" id="KW-0472">Membrane</keyword>
<keyword evidence="14" id="KW-0325">Glycoprotein</keyword>
<keyword evidence="7" id="KW-0732">Signal</keyword>
<evidence type="ECO:0000256" key="10">
    <source>
        <dbReference type="ARBA" id="ARBA00022982"/>
    </source>
</evidence>
<accession>A0A098VRI0</accession>
<dbReference type="InterPro" id="IPR037192">
    <property type="entry name" value="ERO1-like_sf"/>
</dbReference>
<evidence type="ECO:0000256" key="15">
    <source>
        <dbReference type="ARBA" id="ARBA00023284"/>
    </source>
</evidence>
<dbReference type="GO" id="GO:0005789">
    <property type="term" value="C:endoplasmic reticulum membrane"/>
    <property type="evidence" value="ECO:0007669"/>
    <property type="project" value="UniProtKB-SubCell"/>
</dbReference>
<comment type="subunit">
    <text evidence="4">May function both as a monomer and a homodimer.</text>
</comment>
<evidence type="ECO:0000256" key="8">
    <source>
        <dbReference type="ARBA" id="ARBA00022824"/>
    </source>
</evidence>
<organism evidence="16 17">
    <name type="scientific">Mitosporidium daphniae</name>
    <dbReference type="NCBI Taxonomy" id="1485682"/>
    <lineage>
        <taxon>Eukaryota</taxon>
        <taxon>Fungi</taxon>
        <taxon>Fungi incertae sedis</taxon>
        <taxon>Microsporidia</taxon>
        <taxon>Mitosporidium</taxon>
    </lineage>
</organism>
<proteinExistence type="inferred from homology"/>
<dbReference type="OrthoDB" id="269384at2759"/>
<evidence type="ECO:0000313" key="17">
    <source>
        <dbReference type="Proteomes" id="UP000029725"/>
    </source>
</evidence>
<keyword evidence="10" id="KW-0249">Electron transport</keyword>
<dbReference type="GO" id="GO:0016972">
    <property type="term" value="F:thiol oxidase activity"/>
    <property type="evidence" value="ECO:0007669"/>
    <property type="project" value="InterPro"/>
</dbReference>
<feature type="non-terminal residue" evidence="16">
    <location>
        <position position="147"/>
    </location>
</feature>
<protein>
    <submittedName>
        <fullName evidence="16">Uncharacterized protein</fullName>
    </submittedName>
</protein>
<reference evidence="16 17" key="1">
    <citation type="submission" date="2014-04" db="EMBL/GenBank/DDBJ databases">
        <title>A new species of microsporidia sheds light on the evolution of extreme parasitism.</title>
        <authorList>
            <person name="Haag K.L."/>
            <person name="James T.Y."/>
            <person name="Larsson R."/>
            <person name="Schaer T.M."/>
            <person name="Refardt D."/>
            <person name="Pombert J.-F."/>
            <person name="Ebert D."/>
        </authorList>
    </citation>
    <scope>NUCLEOTIDE SEQUENCE [LARGE SCALE GENOMIC DNA]</scope>
    <source>
        <strain evidence="16 17">UGP3</strain>
        <tissue evidence="16">Spores</tissue>
    </source>
</reference>
<keyword evidence="15" id="KW-0676">Redox-active center</keyword>